<accession>W0FR31</accession>
<dbReference type="InterPro" id="IPR050601">
    <property type="entry name" value="CPA3_antiporter_subunitC"/>
</dbReference>
<feature type="transmembrane region" description="Helical" evidence="7">
    <location>
        <begin position="38"/>
        <end position="59"/>
    </location>
</feature>
<keyword evidence="4 7" id="KW-0812">Transmembrane</keyword>
<keyword evidence="3" id="KW-1003">Cell membrane</keyword>
<evidence type="ECO:0000256" key="5">
    <source>
        <dbReference type="ARBA" id="ARBA00022989"/>
    </source>
</evidence>
<dbReference type="AlphaFoldDB" id="W0FR31"/>
<dbReference type="PANTHER" id="PTHR34583:SF2">
    <property type="entry name" value="ANTIPORTER SUBUNIT MNHC2-RELATED"/>
    <property type="match status" value="1"/>
</dbReference>
<comment type="subcellular location">
    <subcellularLocation>
        <location evidence="1">Cell membrane</location>
        <topology evidence="1">Multi-pass membrane protein</topology>
    </subcellularLocation>
</comment>
<keyword evidence="5 7" id="KW-1133">Transmembrane helix</keyword>
<feature type="transmembrane region" description="Helical" evidence="7">
    <location>
        <begin position="12"/>
        <end position="29"/>
    </location>
</feature>
<sequence>MTLFGIDFTNYVELAAMILFGIGLVLLLVDKNLIKKNIAFAMTDSAIYLFLAAKGYIFGRRAPIVENGVTSMEAYINPIPAGLVLTGIVVSVACSAVMLALTVRLYRRYHSLDIDEIIALSQKERDQDGTGGNV</sequence>
<evidence type="ECO:0000256" key="2">
    <source>
        <dbReference type="ARBA" id="ARBA00010388"/>
    </source>
</evidence>
<proteinExistence type="inferred from homology"/>
<dbReference type="EMBL" id="KC246838">
    <property type="protein sequence ID" value="AHF25470.1"/>
    <property type="molecule type" value="Genomic_DNA"/>
</dbReference>
<evidence type="ECO:0000256" key="3">
    <source>
        <dbReference type="ARBA" id="ARBA00022475"/>
    </source>
</evidence>
<evidence type="ECO:0000256" key="6">
    <source>
        <dbReference type="ARBA" id="ARBA00023136"/>
    </source>
</evidence>
<evidence type="ECO:0000256" key="1">
    <source>
        <dbReference type="ARBA" id="ARBA00004651"/>
    </source>
</evidence>
<protein>
    <submittedName>
        <fullName evidence="8">Na(+)/H(+) antiporter subunit C</fullName>
    </submittedName>
</protein>
<dbReference type="Pfam" id="PF00420">
    <property type="entry name" value="Oxidored_q2"/>
    <property type="match status" value="1"/>
</dbReference>
<dbReference type="GO" id="GO:0005886">
    <property type="term" value="C:plasma membrane"/>
    <property type="evidence" value="ECO:0007669"/>
    <property type="project" value="UniProtKB-SubCell"/>
</dbReference>
<dbReference type="PANTHER" id="PTHR34583">
    <property type="entry name" value="ANTIPORTER SUBUNIT MNHC2-RELATED"/>
    <property type="match status" value="1"/>
</dbReference>
<evidence type="ECO:0000256" key="7">
    <source>
        <dbReference type="SAM" id="Phobius"/>
    </source>
</evidence>
<evidence type="ECO:0000313" key="8">
    <source>
        <dbReference type="EMBL" id="AHF25470.1"/>
    </source>
</evidence>
<name>W0FR31_9BACT</name>
<keyword evidence="6 7" id="KW-0472">Membrane</keyword>
<organism evidence="8">
    <name type="scientific">uncultured bacterium Contigcl_6</name>
    <dbReference type="NCBI Taxonomy" id="1393676"/>
    <lineage>
        <taxon>Bacteria</taxon>
        <taxon>environmental samples</taxon>
    </lineage>
</organism>
<comment type="similarity">
    <text evidence="2">Belongs to the CPA3 antiporters (TC 2.A.63) subunit C family.</text>
</comment>
<reference evidence="8" key="1">
    <citation type="journal article" date="2013" name="PLoS ONE">
        <title>Metagenomic insights into the carbohydrate-active enzymes carried by the microorganisms adhering to solid digesta in the rumen of cows.</title>
        <authorList>
            <person name="Wang L."/>
            <person name="Hatem A."/>
            <person name="Catalyurek U.V."/>
            <person name="Morrison M."/>
            <person name="Yu Z."/>
        </authorList>
    </citation>
    <scope>NUCLEOTIDE SEQUENCE</scope>
</reference>
<dbReference type="InterPro" id="IPR039428">
    <property type="entry name" value="NUOK/Mnh_C1-like"/>
</dbReference>
<dbReference type="Gene3D" id="1.10.287.3510">
    <property type="match status" value="1"/>
</dbReference>
<evidence type="ECO:0000256" key="4">
    <source>
        <dbReference type="ARBA" id="ARBA00022692"/>
    </source>
</evidence>
<feature type="transmembrane region" description="Helical" evidence="7">
    <location>
        <begin position="79"/>
        <end position="101"/>
    </location>
</feature>